<feature type="non-terminal residue" evidence="2">
    <location>
        <position position="96"/>
    </location>
</feature>
<evidence type="ECO:0000313" key="3">
    <source>
        <dbReference type="Proteomes" id="UP000054007"/>
    </source>
</evidence>
<proteinExistence type="predicted"/>
<name>A0A0D7AWW2_9AGAR</name>
<evidence type="ECO:0000256" key="1">
    <source>
        <dbReference type="SAM" id="MobiDB-lite"/>
    </source>
</evidence>
<dbReference type="GO" id="GO:0051537">
    <property type="term" value="F:2 iron, 2 sulfur cluster binding"/>
    <property type="evidence" value="ECO:0007669"/>
    <property type="project" value="InterPro"/>
</dbReference>
<accession>A0A0D7AWW2</accession>
<dbReference type="InterPro" id="IPR006058">
    <property type="entry name" value="2Fe2S_fd_BS"/>
</dbReference>
<reference evidence="2 3" key="1">
    <citation type="journal article" date="2015" name="Fungal Genet. Biol.">
        <title>Evolution of novel wood decay mechanisms in Agaricales revealed by the genome sequences of Fistulina hepatica and Cylindrobasidium torrendii.</title>
        <authorList>
            <person name="Floudas D."/>
            <person name="Held B.W."/>
            <person name="Riley R."/>
            <person name="Nagy L.G."/>
            <person name="Koehler G."/>
            <person name="Ransdell A.S."/>
            <person name="Younus H."/>
            <person name="Chow J."/>
            <person name="Chiniquy J."/>
            <person name="Lipzen A."/>
            <person name="Tritt A."/>
            <person name="Sun H."/>
            <person name="Haridas S."/>
            <person name="LaButti K."/>
            <person name="Ohm R.A."/>
            <person name="Kues U."/>
            <person name="Blanchette R.A."/>
            <person name="Grigoriev I.V."/>
            <person name="Minto R.E."/>
            <person name="Hibbett D.S."/>
        </authorList>
    </citation>
    <scope>NUCLEOTIDE SEQUENCE [LARGE SCALE GENOMIC DNA]</scope>
    <source>
        <strain evidence="2 3">FP15055 ss-10</strain>
    </source>
</reference>
<feature type="region of interest" description="Disordered" evidence="1">
    <location>
        <begin position="1"/>
        <end position="45"/>
    </location>
</feature>
<sequence length="96" mass="10284">MVVNGSAGKGRTQVRFVPPSTLRETQHRSDGSSKTYLYQPSQQRSIHYPPTPVSNECVKEAVLGAAQALAPNTCEEGACAVCAQLVPARKLTLLSE</sequence>
<keyword evidence="3" id="KW-1185">Reference proteome</keyword>
<dbReference type="PROSITE" id="PS00197">
    <property type="entry name" value="2FE2S_FER_1"/>
    <property type="match status" value="1"/>
</dbReference>
<evidence type="ECO:0008006" key="4">
    <source>
        <dbReference type="Google" id="ProtNLM"/>
    </source>
</evidence>
<organism evidence="2 3">
    <name type="scientific">Cylindrobasidium torrendii FP15055 ss-10</name>
    <dbReference type="NCBI Taxonomy" id="1314674"/>
    <lineage>
        <taxon>Eukaryota</taxon>
        <taxon>Fungi</taxon>
        <taxon>Dikarya</taxon>
        <taxon>Basidiomycota</taxon>
        <taxon>Agaricomycotina</taxon>
        <taxon>Agaricomycetes</taxon>
        <taxon>Agaricomycetidae</taxon>
        <taxon>Agaricales</taxon>
        <taxon>Marasmiineae</taxon>
        <taxon>Physalacriaceae</taxon>
        <taxon>Cylindrobasidium</taxon>
    </lineage>
</organism>
<feature type="compositionally biased region" description="Polar residues" evidence="1">
    <location>
        <begin position="32"/>
        <end position="45"/>
    </location>
</feature>
<dbReference type="EMBL" id="KN880756">
    <property type="protein sequence ID" value="KIY62697.1"/>
    <property type="molecule type" value="Genomic_DNA"/>
</dbReference>
<dbReference type="AlphaFoldDB" id="A0A0D7AWW2"/>
<protein>
    <recommendedName>
        <fullName evidence="4">2Fe-2S ferredoxin-type domain-containing protein</fullName>
    </recommendedName>
</protein>
<dbReference type="OrthoDB" id="2752173at2759"/>
<dbReference type="Proteomes" id="UP000054007">
    <property type="component" value="Unassembled WGS sequence"/>
</dbReference>
<evidence type="ECO:0000313" key="2">
    <source>
        <dbReference type="EMBL" id="KIY62697.1"/>
    </source>
</evidence>
<gene>
    <name evidence="2" type="ORF">CYLTODRAFT_361094</name>
</gene>